<organism evidence="1">
    <name type="scientific">marine metagenome</name>
    <dbReference type="NCBI Taxonomy" id="408172"/>
    <lineage>
        <taxon>unclassified sequences</taxon>
        <taxon>metagenomes</taxon>
        <taxon>ecological metagenomes</taxon>
    </lineage>
</organism>
<dbReference type="InterPro" id="IPR015421">
    <property type="entry name" value="PyrdxlP-dep_Trfase_major"/>
</dbReference>
<name>A0A382I3X5_9ZZZZ</name>
<sequence>MKFSKFASRFDSDSGIVQLMDDLGNAMTGNNDLLMLGGGNPSHIPIVQECFRESLLRLIKNPALFSHVIGNYELPQGNQDFINAIVAMINEQYGWGIKSENVALTIGSQSAFFFLFNMLGGEHEDGTHQKILLP</sequence>
<dbReference type="Gene3D" id="3.40.640.10">
    <property type="entry name" value="Type I PLP-dependent aspartate aminotransferase-like (Major domain)"/>
    <property type="match status" value="1"/>
</dbReference>
<accession>A0A382I3X5</accession>
<evidence type="ECO:0008006" key="2">
    <source>
        <dbReference type="Google" id="ProtNLM"/>
    </source>
</evidence>
<dbReference type="AlphaFoldDB" id="A0A382I3X5"/>
<feature type="non-terminal residue" evidence="1">
    <location>
        <position position="134"/>
    </location>
</feature>
<proteinExistence type="predicted"/>
<gene>
    <name evidence="1" type="ORF">METZ01_LOCUS247112</name>
</gene>
<dbReference type="EMBL" id="UINC01065025">
    <property type="protein sequence ID" value="SVB94258.1"/>
    <property type="molecule type" value="Genomic_DNA"/>
</dbReference>
<dbReference type="InterPro" id="IPR015424">
    <property type="entry name" value="PyrdxlP-dep_Trfase"/>
</dbReference>
<protein>
    <recommendedName>
        <fullName evidence="2">Aminotransferase class I/classII domain-containing protein</fullName>
    </recommendedName>
</protein>
<dbReference type="SUPFAM" id="SSF53383">
    <property type="entry name" value="PLP-dependent transferases"/>
    <property type="match status" value="1"/>
</dbReference>
<reference evidence="1" key="1">
    <citation type="submission" date="2018-05" db="EMBL/GenBank/DDBJ databases">
        <authorList>
            <person name="Lanie J.A."/>
            <person name="Ng W.-L."/>
            <person name="Kazmierczak K.M."/>
            <person name="Andrzejewski T.M."/>
            <person name="Davidsen T.M."/>
            <person name="Wayne K.J."/>
            <person name="Tettelin H."/>
            <person name="Glass J.I."/>
            <person name="Rusch D."/>
            <person name="Podicherti R."/>
            <person name="Tsui H.-C.T."/>
            <person name="Winkler M.E."/>
        </authorList>
    </citation>
    <scope>NUCLEOTIDE SEQUENCE</scope>
</reference>
<evidence type="ECO:0000313" key="1">
    <source>
        <dbReference type="EMBL" id="SVB94258.1"/>
    </source>
</evidence>